<feature type="transmembrane region" description="Helical" evidence="5">
    <location>
        <begin position="121"/>
        <end position="139"/>
    </location>
</feature>
<evidence type="ECO:0000256" key="3">
    <source>
        <dbReference type="ARBA" id="ARBA00022989"/>
    </source>
</evidence>
<keyword evidence="2 5" id="KW-0812">Transmembrane</keyword>
<dbReference type="InterPro" id="IPR011701">
    <property type="entry name" value="MFS"/>
</dbReference>
<evidence type="ECO:0000259" key="6">
    <source>
        <dbReference type="PROSITE" id="PS50850"/>
    </source>
</evidence>
<dbReference type="SUPFAM" id="SSF103473">
    <property type="entry name" value="MFS general substrate transporter"/>
    <property type="match status" value="1"/>
</dbReference>
<keyword evidence="3 5" id="KW-1133">Transmembrane helix</keyword>
<accession>A0ABW7HBM6</accession>
<keyword evidence="8" id="KW-1185">Reference proteome</keyword>
<organism evidence="7 8">
    <name type="scientific">Pelomonas candidula</name>
    <dbReference type="NCBI Taxonomy" id="3299025"/>
    <lineage>
        <taxon>Bacteria</taxon>
        <taxon>Pseudomonadati</taxon>
        <taxon>Pseudomonadota</taxon>
        <taxon>Betaproteobacteria</taxon>
        <taxon>Burkholderiales</taxon>
        <taxon>Sphaerotilaceae</taxon>
        <taxon>Roseateles</taxon>
    </lineage>
</organism>
<evidence type="ECO:0000256" key="5">
    <source>
        <dbReference type="SAM" id="Phobius"/>
    </source>
</evidence>
<feature type="domain" description="Major facilitator superfamily (MFS) profile" evidence="6">
    <location>
        <begin position="1"/>
        <end position="435"/>
    </location>
</feature>
<feature type="transmembrane region" description="Helical" evidence="5">
    <location>
        <begin position="151"/>
        <end position="174"/>
    </location>
</feature>
<feature type="transmembrane region" description="Helical" evidence="5">
    <location>
        <begin position="472"/>
        <end position="496"/>
    </location>
</feature>
<proteinExistence type="predicted"/>
<feature type="transmembrane region" description="Helical" evidence="5">
    <location>
        <begin position="211"/>
        <end position="231"/>
    </location>
</feature>
<dbReference type="Gene3D" id="1.20.1250.20">
    <property type="entry name" value="MFS general substrate transporter like domains"/>
    <property type="match status" value="1"/>
</dbReference>
<evidence type="ECO:0000256" key="2">
    <source>
        <dbReference type="ARBA" id="ARBA00022692"/>
    </source>
</evidence>
<dbReference type="PANTHER" id="PTHR23501:SF197">
    <property type="entry name" value="COMD"/>
    <property type="match status" value="1"/>
</dbReference>
<dbReference type="PROSITE" id="PS50850">
    <property type="entry name" value="MFS"/>
    <property type="match status" value="1"/>
</dbReference>
<evidence type="ECO:0000256" key="1">
    <source>
        <dbReference type="ARBA" id="ARBA00004141"/>
    </source>
</evidence>
<feature type="transmembrane region" description="Helical" evidence="5">
    <location>
        <begin position="87"/>
        <end position="109"/>
    </location>
</feature>
<comment type="caution">
    <text evidence="7">The sequence shown here is derived from an EMBL/GenBank/DDBJ whole genome shotgun (WGS) entry which is preliminary data.</text>
</comment>
<sequence length="499" mass="52283">MTLVYMLTALNGSAVSTALPKMAADLRGFELYSWPASAYLLSSIVVIPIVGRLGDLHGRKRILLWAVATFAAMSASCAAARTMEQLVVARALQGIGGGMIVGVLSACIADLFPEPVDRMRWQLMHSVGFAVAQGLGPWLGGWLTEHASWRWVFMVTAPVSVLAWCATWLYFPAVVHHKGTERRVDVPSIVLLTVSLTSLVLWSGVIEDVGLASPAALACLGFVATTALLFAHRQKRCEAPIVPLEVMSSRGALQLLVLGALAGLVLNVLVFTTPLLLQAGLQLSADDAGGVMTPLLLCITLASVANARIAMRMDRAEGLMVGGHLLLAVGCALLAIGGAGQTSAYIALSLGICGAAFGFLLPNFTQHILVLTSRRNGGLASALGQASRLLGGLLGAALGWALVAYLFRHSTADLLAASSAGHDVLADLISSPQVLVQPDELLKLKQAAVRCGVDPDELVALLKTAVTDAIRVSYAVCGVLALGCAAISSQLPPFYVNRR</sequence>
<feature type="transmembrane region" description="Helical" evidence="5">
    <location>
        <begin position="252"/>
        <end position="276"/>
    </location>
</feature>
<comment type="subcellular location">
    <subcellularLocation>
        <location evidence="1">Membrane</location>
        <topology evidence="1">Multi-pass membrane protein</topology>
    </subcellularLocation>
</comment>
<dbReference type="Pfam" id="PF07690">
    <property type="entry name" value="MFS_1"/>
    <property type="match status" value="1"/>
</dbReference>
<protein>
    <submittedName>
        <fullName evidence="7">MFS transporter</fullName>
    </submittedName>
</protein>
<dbReference type="InterPro" id="IPR036259">
    <property type="entry name" value="MFS_trans_sf"/>
</dbReference>
<gene>
    <name evidence="7" type="ORF">ACG04R_11070</name>
</gene>
<evidence type="ECO:0000313" key="7">
    <source>
        <dbReference type="EMBL" id="MFG6487212.1"/>
    </source>
</evidence>
<evidence type="ECO:0000313" key="8">
    <source>
        <dbReference type="Proteomes" id="UP001606134"/>
    </source>
</evidence>
<dbReference type="InterPro" id="IPR020846">
    <property type="entry name" value="MFS_dom"/>
</dbReference>
<dbReference type="EMBL" id="JBIGIC010000004">
    <property type="protein sequence ID" value="MFG6487212.1"/>
    <property type="molecule type" value="Genomic_DNA"/>
</dbReference>
<feature type="transmembrane region" description="Helical" evidence="5">
    <location>
        <begin position="386"/>
        <end position="407"/>
    </location>
</feature>
<reference evidence="7 8" key="1">
    <citation type="submission" date="2024-08" db="EMBL/GenBank/DDBJ databases">
        <authorList>
            <person name="Lu H."/>
        </authorList>
    </citation>
    <scope>NUCLEOTIDE SEQUENCE [LARGE SCALE GENOMIC DNA]</scope>
    <source>
        <strain evidence="7 8">BYS78W</strain>
    </source>
</reference>
<dbReference type="Proteomes" id="UP001606134">
    <property type="component" value="Unassembled WGS sequence"/>
</dbReference>
<feature type="transmembrane region" description="Helical" evidence="5">
    <location>
        <begin position="34"/>
        <end position="50"/>
    </location>
</feature>
<feature type="transmembrane region" description="Helical" evidence="5">
    <location>
        <begin position="62"/>
        <end position="81"/>
    </location>
</feature>
<dbReference type="Gene3D" id="1.20.1720.10">
    <property type="entry name" value="Multidrug resistance protein D"/>
    <property type="match status" value="1"/>
</dbReference>
<feature type="transmembrane region" description="Helical" evidence="5">
    <location>
        <begin position="288"/>
        <end position="307"/>
    </location>
</feature>
<feature type="transmembrane region" description="Helical" evidence="5">
    <location>
        <begin position="186"/>
        <end position="205"/>
    </location>
</feature>
<dbReference type="RefSeq" id="WP_394409589.1">
    <property type="nucleotide sequence ID" value="NZ_JBIGIC010000004.1"/>
</dbReference>
<dbReference type="PANTHER" id="PTHR23501">
    <property type="entry name" value="MAJOR FACILITATOR SUPERFAMILY"/>
    <property type="match status" value="1"/>
</dbReference>
<feature type="transmembrane region" description="Helical" evidence="5">
    <location>
        <begin position="345"/>
        <end position="365"/>
    </location>
</feature>
<name>A0ABW7HBM6_9BURK</name>
<keyword evidence="4 5" id="KW-0472">Membrane</keyword>
<evidence type="ECO:0000256" key="4">
    <source>
        <dbReference type="ARBA" id="ARBA00023136"/>
    </source>
</evidence>
<feature type="transmembrane region" description="Helical" evidence="5">
    <location>
        <begin position="319"/>
        <end position="339"/>
    </location>
</feature>